<evidence type="ECO:0000256" key="9">
    <source>
        <dbReference type="SAM" id="MobiDB-lite"/>
    </source>
</evidence>
<dbReference type="Gene3D" id="3.30.160.60">
    <property type="entry name" value="Classic Zinc Finger"/>
    <property type="match status" value="4"/>
</dbReference>
<dbReference type="InterPro" id="IPR050331">
    <property type="entry name" value="Zinc_finger"/>
</dbReference>
<protein>
    <submittedName>
        <fullName evidence="12">Zinc finger protein 578</fullName>
    </submittedName>
</protein>
<dbReference type="InterPro" id="IPR006578">
    <property type="entry name" value="MADF-dom"/>
</dbReference>
<evidence type="ECO:0000256" key="6">
    <source>
        <dbReference type="ARBA" id="ARBA00023125"/>
    </source>
</evidence>
<keyword evidence="7" id="KW-0539">Nucleus</keyword>
<sequence length="368" mass="43033">MDSDENDGNPKTGSTKVTTKSRGRQKKKGSSQTKTKGSSRLNVQDRLSDKVQDELIRQVEKRPAMYDPDHKDNGRKQTITYWDSIADEIRDLTGENIGGDVLKQKWRELRTFFVRLYRIREAGTNLTYLENKRDFMNKMKFVIPYFSKGGEFTPTIHECKQCEAKFRHKYKLRIHVEKNHAAAKSHACTQCTAQFSYDYMLRNHVREVHEGVNYECASCGQVFNHRQVLLFHIKAAHGPRNLVTCEVCSKQVNKRRLKTHMRYHSDQKWKCDTCWSLFATKHTLQRHILRRHTSTKNFPCVVPDCKKKFSVVHDLKAHVIQCHSVDVPRCKYCDKVFSSLLSLKLHIEGYHNNMKCKQCGETFDTRSK</sequence>
<dbReference type="AlphaFoldDB" id="A0A8D8SPK1"/>
<dbReference type="GO" id="GO:0010468">
    <property type="term" value="P:regulation of gene expression"/>
    <property type="evidence" value="ECO:0007669"/>
    <property type="project" value="TreeGrafter"/>
</dbReference>
<keyword evidence="4 8" id="KW-0863">Zinc-finger</keyword>
<dbReference type="PANTHER" id="PTHR16515:SF49">
    <property type="entry name" value="GASTRULA ZINC FINGER PROTEIN XLCGF49.1-LIKE-RELATED"/>
    <property type="match status" value="1"/>
</dbReference>
<feature type="domain" description="C2H2-type" evidence="10">
    <location>
        <begin position="186"/>
        <end position="214"/>
    </location>
</feature>
<feature type="domain" description="C2H2-type" evidence="10">
    <location>
        <begin position="269"/>
        <end position="297"/>
    </location>
</feature>
<dbReference type="GO" id="GO:0003677">
    <property type="term" value="F:DNA binding"/>
    <property type="evidence" value="ECO:0007669"/>
    <property type="project" value="UniProtKB-KW"/>
</dbReference>
<feature type="domain" description="C2H2-type" evidence="10">
    <location>
        <begin position="298"/>
        <end position="328"/>
    </location>
</feature>
<dbReference type="PROSITE" id="PS00028">
    <property type="entry name" value="ZINC_FINGER_C2H2_1"/>
    <property type="match status" value="6"/>
</dbReference>
<feature type="region of interest" description="Disordered" evidence="9">
    <location>
        <begin position="1"/>
        <end position="47"/>
    </location>
</feature>
<dbReference type="PROSITE" id="PS50157">
    <property type="entry name" value="ZINC_FINGER_C2H2_2"/>
    <property type="match status" value="6"/>
</dbReference>
<organism evidence="12">
    <name type="scientific">Cacopsylla melanoneura</name>
    <dbReference type="NCBI Taxonomy" id="428564"/>
    <lineage>
        <taxon>Eukaryota</taxon>
        <taxon>Metazoa</taxon>
        <taxon>Ecdysozoa</taxon>
        <taxon>Arthropoda</taxon>
        <taxon>Hexapoda</taxon>
        <taxon>Insecta</taxon>
        <taxon>Pterygota</taxon>
        <taxon>Neoptera</taxon>
        <taxon>Paraneoptera</taxon>
        <taxon>Hemiptera</taxon>
        <taxon>Sternorrhyncha</taxon>
        <taxon>Psylloidea</taxon>
        <taxon>Psyllidae</taxon>
        <taxon>Psyllinae</taxon>
        <taxon>Cacopsylla</taxon>
    </lineage>
</organism>
<dbReference type="SMART" id="SM00595">
    <property type="entry name" value="MADF"/>
    <property type="match status" value="1"/>
</dbReference>
<dbReference type="Pfam" id="PF10545">
    <property type="entry name" value="MADF_DNA_bdg"/>
    <property type="match status" value="1"/>
</dbReference>
<dbReference type="InterPro" id="IPR036236">
    <property type="entry name" value="Znf_C2H2_sf"/>
</dbReference>
<comment type="subcellular location">
    <subcellularLocation>
        <location evidence="1">Nucleus</location>
    </subcellularLocation>
</comment>
<dbReference type="SUPFAM" id="SSF57667">
    <property type="entry name" value="beta-beta-alpha zinc fingers"/>
    <property type="match status" value="4"/>
</dbReference>
<feature type="domain" description="C2H2-type" evidence="10">
    <location>
        <begin position="214"/>
        <end position="237"/>
    </location>
</feature>
<feature type="domain" description="MADF" evidence="11">
    <location>
        <begin position="54"/>
        <end position="147"/>
    </location>
</feature>
<evidence type="ECO:0000256" key="3">
    <source>
        <dbReference type="ARBA" id="ARBA00022737"/>
    </source>
</evidence>
<dbReference type="Pfam" id="PF00096">
    <property type="entry name" value="zf-C2H2"/>
    <property type="match status" value="1"/>
</dbReference>
<dbReference type="GO" id="GO:0005634">
    <property type="term" value="C:nucleus"/>
    <property type="evidence" value="ECO:0007669"/>
    <property type="project" value="UniProtKB-SubCell"/>
</dbReference>
<name>A0A8D8SPK1_9HEMI</name>
<keyword evidence="2" id="KW-0479">Metal-binding</keyword>
<dbReference type="EMBL" id="HBUF01226090">
    <property type="protein sequence ID" value="CAG6671426.1"/>
    <property type="molecule type" value="Transcribed_RNA"/>
</dbReference>
<dbReference type="GO" id="GO:0008270">
    <property type="term" value="F:zinc ion binding"/>
    <property type="evidence" value="ECO:0007669"/>
    <property type="project" value="UniProtKB-KW"/>
</dbReference>
<proteinExistence type="predicted"/>
<evidence type="ECO:0000256" key="2">
    <source>
        <dbReference type="ARBA" id="ARBA00022723"/>
    </source>
</evidence>
<feature type="compositionally biased region" description="Basic residues" evidence="9">
    <location>
        <begin position="19"/>
        <end position="29"/>
    </location>
</feature>
<dbReference type="PANTHER" id="PTHR16515">
    <property type="entry name" value="PR DOMAIN ZINC FINGER PROTEIN"/>
    <property type="match status" value="1"/>
</dbReference>
<dbReference type="EMBL" id="HBUF01226092">
    <property type="protein sequence ID" value="CAG6671429.1"/>
    <property type="molecule type" value="Transcribed_RNA"/>
</dbReference>
<evidence type="ECO:0000259" key="11">
    <source>
        <dbReference type="PROSITE" id="PS51029"/>
    </source>
</evidence>
<keyword evidence="6" id="KW-0238">DNA-binding</keyword>
<evidence type="ECO:0000256" key="5">
    <source>
        <dbReference type="ARBA" id="ARBA00022833"/>
    </source>
</evidence>
<dbReference type="InterPro" id="IPR013087">
    <property type="entry name" value="Znf_C2H2_type"/>
</dbReference>
<dbReference type="PROSITE" id="PS51029">
    <property type="entry name" value="MADF"/>
    <property type="match status" value="1"/>
</dbReference>
<accession>A0A8D8SPK1</accession>
<keyword evidence="3" id="KW-0677">Repeat</keyword>
<keyword evidence="5" id="KW-0862">Zinc</keyword>
<evidence type="ECO:0000256" key="8">
    <source>
        <dbReference type="PROSITE-ProRule" id="PRU00042"/>
    </source>
</evidence>
<reference evidence="12" key="1">
    <citation type="submission" date="2021-05" db="EMBL/GenBank/DDBJ databases">
        <authorList>
            <person name="Alioto T."/>
            <person name="Alioto T."/>
            <person name="Gomez Garrido J."/>
        </authorList>
    </citation>
    <scope>NUCLEOTIDE SEQUENCE</scope>
</reference>
<evidence type="ECO:0000259" key="10">
    <source>
        <dbReference type="PROSITE" id="PS50157"/>
    </source>
</evidence>
<evidence type="ECO:0000256" key="1">
    <source>
        <dbReference type="ARBA" id="ARBA00004123"/>
    </source>
</evidence>
<feature type="domain" description="C2H2-type" evidence="10">
    <location>
        <begin position="328"/>
        <end position="356"/>
    </location>
</feature>
<evidence type="ECO:0000256" key="4">
    <source>
        <dbReference type="ARBA" id="ARBA00022771"/>
    </source>
</evidence>
<feature type="compositionally biased region" description="Low complexity" evidence="9">
    <location>
        <begin position="30"/>
        <end position="39"/>
    </location>
</feature>
<dbReference type="SMART" id="SM00355">
    <property type="entry name" value="ZnF_C2H2"/>
    <property type="match status" value="7"/>
</dbReference>
<evidence type="ECO:0000313" key="12">
    <source>
        <dbReference type="EMBL" id="CAG6671429.1"/>
    </source>
</evidence>
<feature type="domain" description="C2H2-type" evidence="10">
    <location>
        <begin position="157"/>
        <end position="185"/>
    </location>
</feature>
<evidence type="ECO:0000256" key="7">
    <source>
        <dbReference type="ARBA" id="ARBA00023242"/>
    </source>
</evidence>